<evidence type="ECO:0000256" key="5">
    <source>
        <dbReference type="SAM" id="MobiDB-lite"/>
    </source>
</evidence>
<feature type="compositionally biased region" description="Basic and acidic residues" evidence="5">
    <location>
        <begin position="11"/>
        <end position="34"/>
    </location>
</feature>
<evidence type="ECO:0000256" key="1">
    <source>
        <dbReference type="ARBA" id="ARBA00004604"/>
    </source>
</evidence>
<feature type="compositionally biased region" description="Acidic residues" evidence="5">
    <location>
        <begin position="251"/>
        <end position="263"/>
    </location>
</feature>
<accession>A0A1C7MXC5</accession>
<dbReference type="AlphaFoldDB" id="A0A1C7MXC5"/>
<gene>
    <name evidence="8" type="primary">esf1</name>
    <name evidence="8" type="ORF">A0J61_10533</name>
</gene>
<dbReference type="GO" id="GO:0003723">
    <property type="term" value="F:RNA binding"/>
    <property type="evidence" value="ECO:0007669"/>
    <property type="project" value="EnsemblFungi"/>
</dbReference>
<proteinExistence type="inferred from homology"/>
<dbReference type="GO" id="GO:0032040">
    <property type="term" value="C:small-subunit processome"/>
    <property type="evidence" value="ECO:0007669"/>
    <property type="project" value="EnsemblFungi"/>
</dbReference>
<feature type="compositionally biased region" description="Acidic residues" evidence="5">
    <location>
        <begin position="87"/>
        <end position="98"/>
    </location>
</feature>
<feature type="domain" description="ESF1 RRM" evidence="7">
    <location>
        <begin position="183"/>
        <end position="349"/>
    </location>
</feature>
<dbReference type="InParanoid" id="A0A1C7MXC5"/>
<evidence type="ECO:0000313" key="8">
    <source>
        <dbReference type="EMBL" id="OBZ81418.1"/>
    </source>
</evidence>
<feature type="compositionally biased region" description="Basic residues" evidence="5">
    <location>
        <begin position="541"/>
        <end position="550"/>
    </location>
</feature>
<keyword evidence="4" id="KW-0539">Nucleus</keyword>
<feature type="region of interest" description="Disordered" evidence="5">
    <location>
        <begin position="625"/>
        <end position="708"/>
    </location>
</feature>
<dbReference type="PANTHER" id="PTHR12202">
    <property type="entry name" value="ESF1 HOMOLOG"/>
    <property type="match status" value="1"/>
</dbReference>
<name>A0A1C7MXC5_9FUNG</name>
<dbReference type="OrthoDB" id="431825at2759"/>
<feature type="compositionally biased region" description="Basic residues" evidence="5">
    <location>
        <begin position="485"/>
        <end position="497"/>
    </location>
</feature>
<evidence type="ECO:0000259" key="6">
    <source>
        <dbReference type="Pfam" id="PF08159"/>
    </source>
</evidence>
<dbReference type="STRING" id="101091.A0A1C7MXC5"/>
<keyword evidence="9" id="KW-1185">Reference proteome</keyword>
<feature type="region of interest" description="Disordered" evidence="5">
    <location>
        <begin position="1"/>
        <end position="40"/>
    </location>
</feature>
<dbReference type="InterPro" id="IPR056750">
    <property type="entry name" value="RRM_ESF1"/>
</dbReference>
<evidence type="ECO:0000313" key="9">
    <source>
        <dbReference type="Proteomes" id="UP000093000"/>
    </source>
</evidence>
<organism evidence="8 9">
    <name type="scientific">Choanephora cucurbitarum</name>
    <dbReference type="NCBI Taxonomy" id="101091"/>
    <lineage>
        <taxon>Eukaryota</taxon>
        <taxon>Fungi</taxon>
        <taxon>Fungi incertae sedis</taxon>
        <taxon>Mucoromycota</taxon>
        <taxon>Mucoromycotina</taxon>
        <taxon>Mucoromycetes</taxon>
        <taxon>Mucorales</taxon>
        <taxon>Mucorineae</taxon>
        <taxon>Choanephoraceae</taxon>
        <taxon>Choanephoroideae</taxon>
        <taxon>Choanephora</taxon>
    </lineage>
</organism>
<feature type="compositionally biased region" description="Basic and acidic residues" evidence="5">
    <location>
        <begin position="132"/>
        <end position="145"/>
    </location>
</feature>
<feature type="compositionally biased region" description="Acidic residues" evidence="5">
    <location>
        <begin position="438"/>
        <end position="450"/>
    </location>
</feature>
<feature type="compositionally biased region" description="Basic and acidic residues" evidence="5">
    <location>
        <begin position="652"/>
        <end position="665"/>
    </location>
</feature>
<comment type="subcellular location">
    <subcellularLocation>
        <location evidence="1">Nucleus</location>
        <location evidence="1">Nucleolus</location>
    </subcellularLocation>
</comment>
<comment type="caution">
    <text evidence="8">The sequence shown here is derived from an EMBL/GenBank/DDBJ whole genome shotgun (WGS) entry which is preliminary data.</text>
</comment>
<dbReference type="EMBL" id="LUGH01001220">
    <property type="protein sequence ID" value="OBZ81418.1"/>
    <property type="molecule type" value="Genomic_DNA"/>
</dbReference>
<evidence type="ECO:0000256" key="4">
    <source>
        <dbReference type="ARBA" id="ARBA00023242"/>
    </source>
</evidence>
<comment type="similarity">
    <text evidence="2">Belongs to the ESF1 family.</text>
</comment>
<feature type="region of interest" description="Disordered" evidence="5">
    <location>
        <begin position="52"/>
        <end position="186"/>
    </location>
</feature>
<feature type="compositionally biased region" description="Basic and acidic residues" evidence="5">
    <location>
        <begin position="64"/>
        <end position="86"/>
    </location>
</feature>
<evidence type="ECO:0000256" key="2">
    <source>
        <dbReference type="ARBA" id="ARBA00009087"/>
    </source>
</evidence>
<dbReference type="Pfam" id="PF08159">
    <property type="entry name" value="NUC153"/>
    <property type="match status" value="1"/>
</dbReference>
<feature type="compositionally biased region" description="Acidic residues" evidence="5">
    <location>
        <begin position="112"/>
        <end position="131"/>
    </location>
</feature>
<feature type="compositionally biased region" description="Polar residues" evidence="5">
    <location>
        <begin position="668"/>
        <end position="685"/>
    </location>
</feature>
<feature type="compositionally biased region" description="Acidic residues" evidence="5">
    <location>
        <begin position="506"/>
        <end position="517"/>
    </location>
</feature>
<dbReference type="InterPro" id="IPR012580">
    <property type="entry name" value="NUC153"/>
</dbReference>
<dbReference type="Pfam" id="PF25121">
    <property type="entry name" value="RRM_ESF1"/>
    <property type="match status" value="1"/>
</dbReference>
<feature type="compositionally biased region" description="Acidic residues" evidence="5">
    <location>
        <begin position="149"/>
        <end position="171"/>
    </location>
</feature>
<dbReference type="GO" id="GO:0006364">
    <property type="term" value="P:rRNA processing"/>
    <property type="evidence" value="ECO:0007669"/>
    <property type="project" value="EnsemblFungi"/>
</dbReference>
<feature type="domain" description="NUC153" evidence="6">
    <location>
        <begin position="615"/>
        <end position="643"/>
    </location>
</feature>
<feature type="compositionally biased region" description="Basic and acidic residues" evidence="5">
    <location>
        <begin position="172"/>
        <end position="184"/>
    </location>
</feature>
<evidence type="ECO:0000259" key="7">
    <source>
        <dbReference type="Pfam" id="PF25121"/>
    </source>
</evidence>
<feature type="compositionally biased region" description="Basic and acidic residues" evidence="5">
    <location>
        <begin position="99"/>
        <end position="111"/>
    </location>
</feature>
<protein>
    <submittedName>
        <fullName evidence="8">Pre-rRNA-processing protein esf1</fullName>
    </submittedName>
</protein>
<dbReference type="FunCoup" id="A0A1C7MXC5">
    <property type="interactions" value="734"/>
</dbReference>
<evidence type="ECO:0000256" key="3">
    <source>
        <dbReference type="ARBA" id="ARBA00023054"/>
    </source>
</evidence>
<dbReference type="InterPro" id="IPR039754">
    <property type="entry name" value="Esf1"/>
</dbReference>
<reference evidence="8 9" key="1">
    <citation type="submission" date="2016-03" db="EMBL/GenBank/DDBJ databases">
        <title>Choanephora cucurbitarum.</title>
        <authorList>
            <person name="Min B."/>
            <person name="Park H."/>
            <person name="Park J.-H."/>
            <person name="Shin H.-D."/>
            <person name="Choi I.-G."/>
        </authorList>
    </citation>
    <scope>NUCLEOTIDE SEQUENCE [LARGE SCALE GENOMIC DNA]</scope>
    <source>
        <strain evidence="8 9">KUS-F28377</strain>
    </source>
</reference>
<keyword evidence="3" id="KW-0175">Coiled coil</keyword>
<feature type="compositionally biased region" description="Polar residues" evidence="5">
    <location>
        <begin position="632"/>
        <end position="650"/>
    </location>
</feature>
<feature type="compositionally biased region" description="Polar residues" evidence="5">
    <location>
        <begin position="235"/>
        <end position="248"/>
    </location>
</feature>
<feature type="compositionally biased region" description="Basic and acidic residues" evidence="5">
    <location>
        <begin position="551"/>
        <end position="575"/>
    </location>
</feature>
<dbReference type="Proteomes" id="UP000093000">
    <property type="component" value="Unassembled WGS sequence"/>
</dbReference>
<feature type="region of interest" description="Disordered" evidence="5">
    <location>
        <begin position="434"/>
        <end position="579"/>
    </location>
</feature>
<dbReference type="PANTHER" id="PTHR12202:SF0">
    <property type="entry name" value="ESF1 HOMOLOG"/>
    <property type="match status" value="1"/>
</dbReference>
<feature type="region of interest" description="Disordered" evidence="5">
    <location>
        <begin position="229"/>
        <end position="263"/>
    </location>
</feature>
<sequence>MAPNNNNKKNFKNEPKTPITDDPRFSRVHNDPRFVRPKKKDMKVTIDKRFASMMTSKEFSSGPRVDKYGRRLDQDTAEKELKRFYELDEQESDDDYSDEDKTVEQLEKELAADEENLRDEESEEESEEEDLEATKKFYDPMRGRGEISSSDEDDTDASDVSEEEDEENEEVDSVKHIPEGEETSRLALVNMDWDKIKAIDILKVLNGFKPDTGVIHRVVIYPSEFGKERLKQEETQGPPSEIFKTSKSQDNDSESDDDDEEEEITAETMIKNQLEEGDGQDFDQDALRKYQLDRLKYYYAVIECDGPQTAKVIYKTCDNTEYESSANFFDLRYIPDDMTFDDEPKEVATVAPENYTPSKFQTDALRRTKVSLTWDEDDVDRYQVTRREFTKDDLKDLDFDIYLASSDDDEDEEEDLDALREKYKKLLGGSKNSAFEDKVEENEDEEEGDMEITFTPGLSEAAGALVANKEEKDEAGETSIQAYLRKQKEKRKAKKAAKQQTKEQDASDASDMDEETANDPFFKEAMAEMEDEGLVDDQKKKKDKKSKKRASKEEREQKARERAELELLMDDDGKGEGFNMKEVLKQEKMEKKKKKKGKKVEEQIQADDFEIDVQDPRFAAVQESHHFAIDPTNPQFKKTKSMQKLMNARQQKMKESHVDQDEWKKNTKISSTLAKSEQKSGSSLDQLVASVKRKGALDKSNAGKRQKK</sequence>